<dbReference type="Pfam" id="PF03464">
    <property type="entry name" value="eRF1_2"/>
    <property type="match status" value="1"/>
</dbReference>
<protein>
    <recommendedName>
        <fullName evidence="4">Eukaryotic peptide chain release factor subunit 1</fullName>
    </recommendedName>
</protein>
<evidence type="ECO:0000259" key="7">
    <source>
        <dbReference type="SMART" id="SM01194"/>
    </source>
</evidence>
<dbReference type="Gene3D" id="3.30.1330.30">
    <property type="match status" value="1"/>
</dbReference>
<dbReference type="EnsemblMetazoa" id="PPA13023.1">
    <property type="protein sequence ID" value="PPA13023.1"/>
    <property type="gene ID" value="WBGene00102577"/>
</dbReference>
<feature type="domain" description="eRF1/Pelota-like N-terminal" evidence="7">
    <location>
        <begin position="1"/>
        <end position="108"/>
    </location>
</feature>
<name>A0A2A6C144_PRIPA</name>
<evidence type="ECO:0000256" key="1">
    <source>
        <dbReference type="ARBA" id="ARBA00004496"/>
    </source>
</evidence>
<sequence length="401" mass="44735">MISLHIPPRYQISRMAKMLADEYGTAANIKSKVNRDSVRSAITSVQAKLRLYKDVPPNGLVIYCGTIITDDGKEKKETIDFSPFKPIAHSLYHCDNRFHTEALKALLDDGSRFGFIIIDGSGCLFGTLQGNTREILHKFSVELPKKHGRGGQSALRFARLRTEKRHNYVRKAAETAVEVFIRNDRVTVAGLILAGSADFKTELAQSEIFDKRLQSAILRTVDISNGGEMGLNQAIDLSSDVLSNCKFIQEKRLIGAYFEEIKVDSGRYVFGVEETIQALESGRGVVETLICWENLDIERYKLRNGATGEEKVATLRPGEPTNFVDPVTQTALEIVEQTTLLEWLANNYKLFGAAIEIVTDKSQEGAQFVKGFGGIGALLRYQADFAAARAYDEEEFNLDEY</sequence>
<dbReference type="AlphaFoldDB" id="A0A2A6C144"/>
<evidence type="ECO:0000313" key="8">
    <source>
        <dbReference type="EnsemblMetazoa" id="PPA13023.1"/>
    </source>
</evidence>
<evidence type="ECO:0000256" key="6">
    <source>
        <dbReference type="ARBA" id="ARBA00022917"/>
    </source>
</evidence>
<dbReference type="InterPro" id="IPR004403">
    <property type="entry name" value="Peptide_chain-rel_eRF1/aRF1"/>
</dbReference>
<accession>A0A8R1YI21</accession>
<dbReference type="Gene3D" id="3.30.960.10">
    <property type="entry name" value="eRF1 domain 1"/>
    <property type="match status" value="1"/>
</dbReference>
<comment type="similarity">
    <text evidence="2">Belongs to the eukaryotic release factor 1 family.</text>
</comment>
<comment type="subunit">
    <text evidence="3">Heterodimer of two subunits, one of which binds GTP.</text>
</comment>
<dbReference type="Pfam" id="PF03463">
    <property type="entry name" value="eRF1_1"/>
    <property type="match status" value="1"/>
</dbReference>
<reference evidence="9" key="1">
    <citation type="journal article" date="2008" name="Nat. Genet.">
        <title>The Pristionchus pacificus genome provides a unique perspective on nematode lifestyle and parasitism.</title>
        <authorList>
            <person name="Dieterich C."/>
            <person name="Clifton S.W."/>
            <person name="Schuster L.N."/>
            <person name="Chinwalla A."/>
            <person name="Delehaunty K."/>
            <person name="Dinkelacker I."/>
            <person name="Fulton L."/>
            <person name="Fulton R."/>
            <person name="Godfrey J."/>
            <person name="Minx P."/>
            <person name="Mitreva M."/>
            <person name="Roeseler W."/>
            <person name="Tian H."/>
            <person name="Witte H."/>
            <person name="Yang S.P."/>
            <person name="Wilson R.K."/>
            <person name="Sommer R.J."/>
        </authorList>
    </citation>
    <scope>NUCLEOTIDE SEQUENCE [LARGE SCALE GENOMIC DNA]</scope>
    <source>
        <strain evidence="9">PS312</strain>
    </source>
</reference>
<evidence type="ECO:0000256" key="3">
    <source>
        <dbReference type="ARBA" id="ARBA00011520"/>
    </source>
</evidence>
<dbReference type="GO" id="GO:0002184">
    <property type="term" value="P:cytoplasmic translational termination"/>
    <property type="evidence" value="ECO:0000318"/>
    <property type="project" value="GO_Central"/>
</dbReference>
<dbReference type="InterPro" id="IPR005140">
    <property type="entry name" value="eRF1_Pelota-like_N"/>
</dbReference>
<evidence type="ECO:0000313" key="9">
    <source>
        <dbReference type="Proteomes" id="UP000005239"/>
    </source>
</evidence>
<keyword evidence="6" id="KW-0648">Protein biosynthesis</keyword>
<dbReference type="Gene3D" id="3.30.420.60">
    <property type="entry name" value="eRF1 domain 2"/>
    <property type="match status" value="1"/>
</dbReference>
<gene>
    <name evidence="8" type="primary">WBGene00102577</name>
</gene>
<dbReference type="SUPFAM" id="SSF53137">
    <property type="entry name" value="Translational machinery components"/>
    <property type="match status" value="1"/>
</dbReference>
<dbReference type="GO" id="GO:0018444">
    <property type="term" value="C:translation release factor complex"/>
    <property type="evidence" value="ECO:0000318"/>
    <property type="project" value="GO_Central"/>
</dbReference>
<dbReference type="FunFam" id="3.30.420.60:FF:000003">
    <property type="entry name" value="Peptide chain release factor subunit 1"/>
    <property type="match status" value="1"/>
</dbReference>
<accession>A0A2A6C144</accession>
<evidence type="ECO:0000256" key="2">
    <source>
        <dbReference type="ARBA" id="ARBA00005326"/>
    </source>
</evidence>
<dbReference type="GO" id="GO:0005829">
    <property type="term" value="C:cytosol"/>
    <property type="evidence" value="ECO:0000318"/>
    <property type="project" value="GO_Central"/>
</dbReference>
<evidence type="ECO:0000256" key="5">
    <source>
        <dbReference type="ARBA" id="ARBA00022490"/>
    </source>
</evidence>
<keyword evidence="9" id="KW-1185">Reference proteome</keyword>
<dbReference type="Proteomes" id="UP000005239">
    <property type="component" value="Unassembled WGS sequence"/>
</dbReference>
<comment type="subcellular location">
    <subcellularLocation>
        <location evidence="1">Cytoplasm</location>
    </subcellularLocation>
</comment>
<reference evidence="8" key="2">
    <citation type="submission" date="2022-06" db="UniProtKB">
        <authorList>
            <consortium name="EnsemblMetazoa"/>
        </authorList>
    </citation>
    <scope>IDENTIFICATION</scope>
    <source>
        <strain evidence="8">PS312</strain>
    </source>
</reference>
<dbReference type="FunFam" id="3.30.1330.30:FF:000006">
    <property type="entry name" value="Peptide chain release factor subunit 1"/>
    <property type="match status" value="1"/>
</dbReference>
<dbReference type="GO" id="GO:1990825">
    <property type="term" value="F:sequence-specific mRNA binding"/>
    <property type="evidence" value="ECO:0000318"/>
    <property type="project" value="GO_Central"/>
</dbReference>
<keyword evidence="5" id="KW-0963">Cytoplasm</keyword>
<proteinExistence type="inferred from homology"/>
<dbReference type="GO" id="GO:0016149">
    <property type="term" value="F:translation release factor activity, codon specific"/>
    <property type="evidence" value="ECO:0000318"/>
    <property type="project" value="GO_Central"/>
</dbReference>
<evidence type="ECO:0000256" key="4">
    <source>
        <dbReference type="ARBA" id="ARBA00013382"/>
    </source>
</evidence>
<dbReference type="InterPro" id="IPR042226">
    <property type="entry name" value="eFR1_2_sf"/>
</dbReference>
<dbReference type="SUPFAM" id="SSF55315">
    <property type="entry name" value="L30e-like"/>
    <property type="match status" value="1"/>
</dbReference>
<organism evidence="8 9">
    <name type="scientific">Pristionchus pacificus</name>
    <name type="common">Parasitic nematode worm</name>
    <dbReference type="NCBI Taxonomy" id="54126"/>
    <lineage>
        <taxon>Eukaryota</taxon>
        <taxon>Metazoa</taxon>
        <taxon>Ecdysozoa</taxon>
        <taxon>Nematoda</taxon>
        <taxon>Chromadorea</taxon>
        <taxon>Rhabditida</taxon>
        <taxon>Rhabditina</taxon>
        <taxon>Diplogasteromorpha</taxon>
        <taxon>Diplogasteroidea</taxon>
        <taxon>Neodiplogasteridae</taxon>
        <taxon>Pristionchus</taxon>
    </lineage>
</organism>
<dbReference type="InterPro" id="IPR005142">
    <property type="entry name" value="eRF1_3"/>
</dbReference>
<dbReference type="SMART" id="SM01194">
    <property type="entry name" value="eRF1_1"/>
    <property type="match status" value="1"/>
</dbReference>
<dbReference type="InterPro" id="IPR024049">
    <property type="entry name" value="eRF1_1_sf"/>
</dbReference>
<dbReference type="NCBIfam" id="TIGR03676">
    <property type="entry name" value="aRF1_eRF1"/>
    <property type="match status" value="1"/>
</dbReference>
<dbReference type="OrthoDB" id="10254527at2759"/>
<dbReference type="PANTHER" id="PTHR10113">
    <property type="entry name" value="PEPTIDE CHAIN RELEASE FACTOR SUBUNIT 1"/>
    <property type="match status" value="1"/>
</dbReference>
<dbReference type="SUPFAM" id="SSF55481">
    <property type="entry name" value="N-terminal domain of eukaryotic peptide chain release factor subunit 1, ERF1"/>
    <property type="match status" value="1"/>
</dbReference>
<dbReference type="InterPro" id="IPR005141">
    <property type="entry name" value="eRF1_2"/>
</dbReference>
<dbReference type="Pfam" id="PF03465">
    <property type="entry name" value="eRF1_3"/>
    <property type="match status" value="1"/>
</dbReference>
<dbReference type="InterPro" id="IPR029064">
    <property type="entry name" value="Ribosomal_eL30-like_sf"/>
</dbReference>